<protein>
    <submittedName>
        <fullName evidence="2">Uncharacterized protein</fullName>
    </submittedName>
</protein>
<dbReference type="OrthoDB" id="3399193at2"/>
<gene>
    <name evidence="2" type="ORF">SAMN04489832_0097</name>
</gene>
<dbReference type="RefSeq" id="WP_143728122.1">
    <property type="nucleotide sequence ID" value="NZ_FSQT01000001.1"/>
</dbReference>
<accession>A0A1N5TCP6</accession>
<proteinExistence type="predicted"/>
<dbReference type="Proteomes" id="UP000185124">
    <property type="component" value="Unassembled WGS sequence"/>
</dbReference>
<evidence type="ECO:0000313" key="2">
    <source>
        <dbReference type="EMBL" id="SIM46163.1"/>
    </source>
</evidence>
<organism evidence="2 3">
    <name type="scientific">Micromonospora cremea</name>
    <dbReference type="NCBI Taxonomy" id="709881"/>
    <lineage>
        <taxon>Bacteria</taxon>
        <taxon>Bacillati</taxon>
        <taxon>Actinomycetota</taxon>
        <taxon>Actinomycetes</taxon>
        <taxon>Micromonosporales</taxon>
        <taxon>Micromonosporaceae</taxon>
        <taxon>Micromonospora</taxon>
    </lineage>
</organism>
<evidence type="ECO:0000313" key="3">
    <source>
        <dbReference type="Proteomes" id="UP000185124"/>
    </source>
</evidence>
<feature type="region of interest" description="Disordered" evidence="1">
    <location>
        <begin position="1"/>
        <end position="27"/>
    </location>
</feature>
<reference evidence="3" key="1">
    <citation type="submission" date="2016-12" db="EMBL/GenBank/DDBJ databases">
        <authorList>
            <person name="Varghese N."/>
            <person name="Submissions S."/>
        </authorList>
    </citation>
    <scope>NUCLEOTIDE SEQUENCE [LARGE SCALE GENOMIC DNA]</scope>
    <source>
        <strain evidence="3">DSM 45599</strain>
    </source>
</reference>
<dbReference type="EMBL" id="FSQT01000001">
    <property type="protein sequence ID" value="SIM46163.1"/>
    <property type="molecule type" value="Genomic_DNA"/>
</dbReference>
<sequence length="103" mass="11773">MQRELHVRFGGRAEETDRTKARHRASARPHWGCLGRPDVWLTREIRWKIAARAGDSETGRILRWEFDTEDEAFAIIKRLLAADAGGQWRKQPGDNAPPPSNEA</sequence>
<evidence type="ECO:0000256" key="1">
    <source>
        <dbReference type="SAM" id="MobiDB-lite"/>
    </source>
</evidence>
<name>A0A1N5TCP6_9ACTN</name>
<keyword evidence="3" id="KW-1185">Reference proteome</keyword>
<dbReference type="AlphaFoldDB" id="A0A1N5TCP6"/>
<feature type="compositionally biased region" description="Basic and acidic residues" evidence="1">
    <location>
        <begin position="1"/>
        <end position="19"/>
    </location>
</feature>